<comment type="subcellular location">
    <subcellularLocation>
        <location evidence="1">Membrane</location>
        <topology evidence="1">Multi-pass membrane protein</topology>
    </subcellularLocation>
</comment>
<feature type="transmembrane region" description="Helical" evidence="5">
    <location>
        <begin position="337"/>
        <end position="357"/>
    </location>
</feature>
<dbReference type="PANTHER" id="PTHR22950">
    <property type="entry name" value="AMINO ACID TRANSPORTER"/>
    <property type="match status" value="1"/>
</dbReference>
<dbReference type="OrthoDB" id="40134at2759"/>
<dbReference type="AlphaFoldDB" id="A0A812QQG7"/>
<keyword evidence="2 5" id="KW-0812">Transmembrane</keyword>
<comment type="caution">
    <text evidence="7">The sequence shown here is derived from an EMBL/GenBank/DDBJ whole genome shotgun (WGS) entry which is preliminary data.</text>
</comment>
<keyword evidence="3 5" id="KW-1133">Transmembrane helix</keyword>
<feature type="transmembrane region" description="Helical" evidence="5">
    <location>
        <begin position="165"/>
        <end position="188"/>
    </location>
</feature>
<proteinExistence type="predicted"/>
<feature type="transmembrane region" description="Helical" evidence="5">
    <location>
        <begin position="279"/>
        <end position="302"/>
    </location>
</feature>
<evidence type="ECO:0000256" key="2">
    <source>
        <dbReference type="ARBA" id="ARBA00022692"/>
    </source>
</evidence>
<feature type="transmembrane region" description="Helical" evidence="5">
    <location>
        <begin position="58"/>
        <end position="78"/>
    </location>
</feature>
<evidence type="ECO:0000256" key="3">
    <source>
        <dbReference type="ARBA" id="ARBA00022989"/>
    </source>
</evidence>
<dbReference type="EMBL" id="CAJNDS010002261">
    <property type="protein sequence ID" value="CAE7398975.1"/>
    <property type="molecule type" value="Genomic_DNA"/>
</dbReference>
<dbReference type="InterPro" id="IPR013057">
    <property type="entry name" value="AA_transpt_TM"/>
</dbReference>
<sequence length="408" mass="43824">MQAPLLDAGGSEDPGIHAVLTVGPRRVDVANALYNMICFTVGAGMLGLPHALLFARELFIVPVVLGGFLCYYTAEVLHRVQVHHGACSYEAIGAMCGPAWLPLFIRVTLAANQLGIAILYIITICKNLELLWGADPHAEPRWQFFAVVAAITFLPLSCGGRMSGLVSFMSLVGVVSVLAVGLLVVWAAQPRETDAGCVCASVSMPQMLSGMGTAIFAYGGHPVYPSVQGSMHVQGDFDLVLKGAFFLMILLFVLVLHSSWRAFGCSVHGYVLDDLDDNIWRSAAVIGITLHLVAALPVVLIPALHAMESAEECCALRFAVVTLVTMLAFMLPFFTDFVALIGGLTENALVFLLPLVFHHCTFSHSGVRTAAFHISIALLALAILWLGTVASLDDISHRLAGYHVRWSL</sequence>
<evidence type="ECO:0000256" key="1">
    <source>
        <dbReference type="ARBA" id="ARBA00004141"/>
    </source>
</evidence>
<feature type="transmembrane region" description="Helical" evidence="5">
    <location>
        <begin position="208"/>
        <end position="227"/>
    </location>
</feature>
<feature type="transmembrane region" description="Helical" evidence="5">
    <location>
        <begin position="99"/>
        <end position="122"/>
    </location>
</feature>
<dbReference type="PANTHER" id="PTHR22950:SF349">
    <property type="entry name" value="AMINO ACID TRANSPORTER TRANSMEMBRANE DOMAIN-CONTAINING PROTEIN"/>
    <property type="match status" value="1"/>
</dbReference>
<evidence type="ECO:0000256" key="5">
    <source>
        <dbReference type="SAM" id="Phobius"/>
    </source>
</evidence>
<dbReference type="Pfam" id="PF01490">
    <property type="entry name" value="Aa_trans"/>
    <property type="match status" value="1"/>
</dbReference>
<protein>
    <submittedName>
        <fullName evidence="7">AVT3B protein</fullName>
    </submittedName>
</protein>
<dbReference type="GO" id="GO:0005774">
    <property type="term" value="C:vacuolar membrane"/>
    <property type="evidence" value="ECO:0007669"/>
    <property type="project" value="TreeGrafter"/>
</dbReference>
<feature type="transmembrane region" description="Helical" evidence="5">
    <location>
        <begin position="314"/>
        <end position="331"/>
    </location>
</feature>
<gene>
    <name evidence="7" type="primary">AVT3B</name>
    <name evidence="7" type="ORF">SNAT2548_LOCUS21721</name>
</gene>
<reference evidence="7" key="1">
    <citation type="submission" date="2021-02" db="EMBL/GenBank/DDBJ databases">
        <authorList>
            <person name="Dougan E. K."/>
            <person name="Rhodes N."/>
            <person name="Thang M."/>
            <person name="Chan C."/>
        </authorList>
    </citation>
    <scope>NUCLEOTIDE SEQUENCE</scope>
</reference>
<feature type="transmembrane region" description="Helical" evidence="5">
    <location>
        <begin position="142"/>
        <end position="158"/>
    </location>
</feature>
<keyword evidence="8" id="KW-1185">Reference proteome</keyword>
<evidence type="ECO:0000313" key="7">
    <source>
        <dbReference type="EMBL" id="CAE7398975.1"/>
    </source>
</evidence>
<keyword evidence="4 5" id="KW-0472">Membrane</keyword>
<evidence type="ECO:0000256" key="4">
    <source>
        <dbReference type="ARBA" id="ARBA00023136"/>
    </source>
</evidence>
<dbReference type="Proteomes" id="UP000604046">
    <property type="component" value="Unassembled WGS sequence"/>
</dbReference>
<dbReference type="GO" id="GO:0015179">
    <property type="term" value="F:L-amino acid transmembrane transporter activity"/>
    <property type="evidence" value="ECO:0007669"/>
    <property type="project" value="TreeGrafter"/>
</dbReference>
<feature type="domain" description="Amino acid transporter transmembrane" evidence="6">
    <location>
        <begin position="29"/>
        <end position="371"/>
    </location>
</feature>
<evidence type="ECO:0000259" key="6">
    <source>
        <dbReference type="Pfam" id="PF01490"/>
    </source>
</evidence>
<feature type="transmembrane region" description="Helical" evidence="5">
    <location>
        <begin position="239"/>
        <end position="259"/>
    </location>
</feature>
<name>A0A812QQG7_9DINO</name>
<accession>A0A812QQG7</accession>
<evidence type="ECO:0000313" key="8">
    <source>
        <dbReference type="Proteomes" id="UP000604046"/>
    </source>
</evidence>
<feature type="transmembrane region" description="Helical" evidence="5">
    <location>
        <begin position="369"/>
        <end position="392"/>
    </location>
</feature>
<organism evidence="7 8">
    <name type="scientific">Symbiodinium natans</name>
    <dbReference type="NCBI Taxonomy" id="878477"/>
    <lineage>
        <taxon>Eukaryota</taxon>
        <taxon>Sar</taxon>
        <taxon>Alveolata</taxon>
        <taxon>Dinophyceae</taxon>
        <taxon>Suessiales</taxon>
        <taxon>Symbiodiniaceae</taxon>
        <taxon>Symbiodinium</taxon>
    </lineage>
</organism>
<feature type="transmembrane region" description="Helical" evidence="5">
    <location>
        <begin position="32"/>
        <end position="52"/>
    </location>
</feature>